<dbReference type="InParanoid" id="D8LMK7"/>
<proteinExistence type="predicted"/>
<keyword evidence="3" id="KW-1185">Reference proteome</keyword>
<name>D8LMK7_ECTSI</name>
<dbReference type="InterPro" id="IPR025633">
    <property type="entry name" value="DUF4291"/>
</dbReference>
<feature type="region of interest" description="Disordered" evidence="1">
    <location>
        <begin position="209"/>
        <end position="231"/>
    </location>
</feature>
<evidence type="ECO:0000313" key="3">
    <source>
        <dbReference type="Proteomes" id="UP000002630"/>
    </source>
</evidence>
<reference evidence="2 3" key="1">
    <citation type="journal article" date="2010" name="Nature">
        <title>The Ectocarpus genome and the independent evolution of multicellularity in brown algae.</title>
        <authorList>
            <person name="Cock J.M."/>
            <person name="Sterck L."/>
            <person name="Rouze P."/>
            <person name="Scornet D."/>
            <person name="Allen A.E."/>
            <person name="Amoutzias G."/>
            <person name="Anthouard V."/>
            <person name="Artiguenave F."/>
            <person name="Aury J.M."/>
            <person name="Badger J.H."/>
            <person name="Beszteri B."/>
            <person name="Billiau K."/>
            <person name="Bonnet E."/>
            <person name="Bothwell J.H."/>
            <person name="Bowler C."/>
            <person name="Boyen C."/>
            <person name="Brownlee C."/>
            <person name="Carrano C.J."/>
            <person name="Charrier B."/>
            <person name="Cho G.Y."/>
            <person name="Coelho S.M."/>
            <person name="Collen J."/>
            <person name="Corre E."/>
            <person name="Da Silva C."/>
            <person name="Delage L."/>
            <person name="Delaroque N."/>
            <person name="Dittami S.M."/>
            <person name="Doulbeau S."/>
            <person name="Elias M."/>
            <person name="Farnham G."/>
            <person name="Gachon C.M."/>
            <person name="Gschloessl B."/>
            <person name="Heesch S."/>
            <person name="Jabbari K."/>
            <person name="Jubin C."/>
            <person name="Kawai H."/>
            <person name="Kimura K."/>
            <person name="Kloareg B."/>
            <person name="Kupper F.C."/>
            <person name="Lang D."/>
            <person name="Le Bail A."/>
            <person name="Leblanc C."/>
            <person name="Lerouge P."/>
            <person name="Lohr M."/>
            <person name="Lopez P.J."/>
            <person name="Martens C."/>
            <person name="Maumus F."/>
            <person name="Michel G."/>
            <person name="Miranda-Saavedra D."/>
            <person name="Morales J."/>
            <person name="Moreau H."/>
            <person name="Motomura T."/>
            <person name="Nagasato C."/>
            <person name="Napoli C.A."/>
            <person name="Nelson D.R."/>
            <person name="Nyvall-Collen P."/>
            <person name="Peters A.F."/>
            <person name="Pommier C."/>
            <person name="Potin P."/>
            <person name="Poulain J."/>
            <person name="Quesneville H."/>
            <person name="Read B."/>
            <person name="Rensing S.A."/>
            <person name="Ritter A."/>
            <person name="Rousvoal S."/>
            <person name="Samanta M."/>
            <person name="Samson G."/>
            <person name="Schroeder D.C."/>
            <person name="Segurens B."/>
            <person name="Strittmatter M."/>
            <person name="Tonon T."/>
            <person name="Tregear J.W."/>
            <person name="Valentin K."/>
            <person name="von Dassow P."/>
            <person name="Yamagishi T."/>
            <person name="Van de Peer Y."/>
            <person name="Wincker P."/>
        </authorList>
    </citation>
    <scope>NUCLEOTIDE SEQUENCE [LARGE SCALE GENOMIC DNA]</scope>
    <source>
        <strain evidence="3">Ec32 / CCAP1310/4</strain>
    </source>
</reference>
<dbReference type="OMA" id="NFAVENQ"/>
<dbReference type="Proteomes" id="UP000002630">
    <property type="component" value="Linkage Group LG03"/>
</dbReference>
<dbReference type="AlphaFoldDB" id="D8LMK7"/>
<dbReference type="PANTHER" id="PTHR38567:SF1">
    <property type="entry name" value="DUF4291 DOMAIN-CONTAINING PROTEIN"/>
    <property type="match status" value="1"/>
</dbReference>
<accession>D8LMK7</accession>
<dbReference type="PANTHER" id="PTHR38567">
    <property type="entry name" value="DUF4291 DOMAIN-CONTAINING PROTEIN"/>
    <property type="match status" value="1"/>
</dbReference>
<organism evidence="2 3">
    <name type="scientific">Ectocarpus siliculosus</name>
    <name type="common">Brown alga</name>
    <name type="synonym">Conferva siliculosa</name>
    <dbReference type="NCBI Taxonomy" id="2880"/>
    <lineage>
        <taxon>Eukaryota</taxon>
        <taxon>Sar</taxon>
        <taxon>Stramenopiles</taxon>
        <taxon>Ochrophyta</taxon>
        <taxon>PX clade</taxon>
        <taxon>Phaeophyceae</taxon>
        <taxon>Ectocarpales</taxon>
        <taxon>Ectocarpaceae</taxon>
        <taxon>Ectocarpus</taxon>
    </lineage>
</organism>
<gene>
    <name evidence="2" type="ORF">Esi_0004_0276</name>
</gene>
<sequence>MDPAIITSNSATNVSSLTTLRLREYSAPTATGRCLLAQFTDREVIVYQAYKPELGNFAVENQYFGGDGFNFKRTSWVKPNFTWMMHRCGWASKQNQEVVLALALRRDFWDDVLSQAVMSNYESYRSTMSAEVPRGDAQRRWKASLQASDVVMQWDPDHMPFTGHKTNHRAIQLGLRGDALAAFRGPAFGETGIQDVSAFAKATEEIHRPRAADGGGGGGHPDAPAATPPPPALLLPIEETYPVVDASVAQRLGIDY</sequence>
<protein>
    <recommendedName>
        <fullName evidence="4">DUF4291 domain-containing protein</fullName>
    </recommendedName>
</protein>
<dbReference type="STRING" id="2880.D8LMK7"/>
<dbReference type="eggNOG" id="ENOG502RYIY">
    <property type="taxonomic scope" value="Eukaryota"/>
</dbReference>
<evidence type="ECO:0008006" key="4">
    <source>
        <dbReference type="Google" id="ProtNLM"/>
    </source>
</evidence>
<dbReference type="Pfam" id="PF14124">
    <property type="entry name" value="DUF4291"/>
    <property type="match status" value="1"/>
</dbReference>
<evidence type="ECO:0000256" key="1">
    <source>
        <dbReference type="SAM" id="MobiDB-lite"/>
    </source>
</evidence>
<evidence type="ECO:0000313" key="2">
    <source>
        <dbReference type="EMBL" id="CBN77617.1"/>
    </source>
</evidence>
<dbReference type="OrthoDB" id="203444at2759"/>
<dbReference type="EMBL" id="FN649728">
    <property type="protein sequence ID" value="CBN77617.1"/>
    <property type="molecule type" value="Genomic_DNA"/>
</dbReference>
<dbReference type="EMBL" id="FN648596">
    <property type="protein sequence ID" value="CBN77617.1"/>
    <property type="molecule type" value="Genomic_DNA"/>
</dbReference>